<evidence type="ECO:0000313" key="2">
    <source>
        <dbReference type="Proteomes" id="UP000823775"/>
    </source>
</evidence>
<keyword evidence="2" id="KW-1185">Reference proteome</keyword>
<dbReference type="Proteomes" id="UP000823775">
    <property type="component" value="Unassembled WGS sequence"/>
</dbReference>
<accession>A0ABS8Y510</accession>
<organism evidence="1 2">
    <name type="scientific">Datura stramonium</name>
    <name type="common">Jimsonweed</name>
    <name type="synonym">Common thornapple</name>
    <dbReference type="NCBI Taxonomy" id="4076"/>
    <lineage>
        <taxon>Eukaryota</taxon>
        <taxon>Viridiplantae</taxon>
        <taxon>Streptophyta</taxon>
        <taxon>Embryophyta</taxon>
        <taxon>Tracheophyta</taxon>
        <taxon>Spermatophyta</taxon>
        <taxon>Magnoliopsida</taxon>
        <taxon>eudicotyledons</taxon>
        <taxon>Gunneridae</taxon>
        <taxon>Pentapetalae</taxon>
        <taxon>asterids</taxon>
        <taxon>lamiids</taxon>
        <taxon>Solanales</taxon>
        <taxon>Solanaceae</taxon>
        <taxon>Solanoideae</taxon>
        <taxon>Datureae</taxon>
        <taxon>Datura</taxon>
    </lineage>
</organism>
<dbReference type="EMBL" id="JACEIK010024684">
    <property type="protein sequence ID" value="MCE5166487.1"/>
    <property type="molecule type" value="Genomic_DNA"/>
</dbReference>
<sequence>MSPRSCYSPSRWNDASKYFSDPGDGGWSDSIHSNTITTSISFTASSGDSIASESPRDFDTIPKLVGPQIFIDRCGKMLTTQGLLDTHEIDFIVLQFSGLANSWSRTLINTWRANLSPLTWA</sequence>
<comment type="caution">
    <text evidence="1">The sequence shown here is derived from an EMBL/GenBank/DDBJ whole genome shotgun (WGS) entry which is preliminary data.</text>
</comment>
<evidence type="ECO:0000313" key="1">
    <source>
        <dbReference type="EMBL" id="MCE5166487.1"/>
    </source>
</evidence>
<name>A0ABS8Y510_DATST</name>
<reference evidence="1 2" key="1">
    <citation type="journal article" date="2021" name="BMC Genomics">
        <title>Datura genome reveals duplications of psychoactive alkaloid biosynthetic genes and high mutation rate following tissue culture.</title>
        <authorList>
            <person name="Rajewski A."/>
            <person name="Carter-House D."/>
            <person name="Stajich J."/>
            <person name="Litt A."/>
        </authorList>
    </citation>
    <scope>NUCLEOTIDE SEQUENCE [LARGE SCALE GENOMIC DNA]</scope>
    <source>
        <strain evidence="1">AR-01</strain>
    </source>
</reference>
<gene>
    <name evidence="1" type="ORF">HAX54_020444</name>
</gene>
<proteinExistence type="predicted"/>
<protein>
    <submittedName>
        <fullName evidence="1">Uncharacterized protein</fullName>
    </submittedName>
</protein>